<dbReference type="SUPFAM" id="SSF48371">
    <property type="entry name" value="ARM repeat"/>
    <property type="match status" value="1"/>
</dbReference>
<keyword evidence="8" id="KW-1185">Reference proteome</keyword>
<dbReference type="KEGG" id="adl:AURDEDRAFT_154451"/>
<keyword evidence="2 4" id="KW-0863">Zinc-finger</keyword>
<sequence length="720" mass="80352">MPGPGSKKAKSKGGSRAPPPPLDLSGTLGPYSAANRICAALELPELKSRSALKQIHKDFDAVQRKLSSLHAAHASDDRVLEGLVVIWGKLCVDAKLRDLLIKHDLLEKLVPLLQKPACRYLVLRALAAMSSNSGKEARSKIAARATAPVLDVMCAAKEKDDQYLVDACMSMLSHCLEGHLDHQRLEKRSCSFPWARVIDAFLDVLADPHATVSAKAHAPNFLLHATQSLRVFFLDNPRALQFIVALLHSKALDTRTAALFSLMNLHYHVASNKISREVDPHKLMRARWPEHISAAMMSYGPTRCDVYQTLNSTLDFQKAMMKAAEDCDLVQLGTTLYGLIMSHERSIARGYFQDESGAVIRTRLPFTSFEDSLPHCAEALERLGPSHTIPVGNARVSAQDMADVLRIKSHMQRGRWDRARAVARSGLERNPNELYFYYALSIGEDDTAEEQVQYSRKGLARVKEGLRLPGARGSMLPINDSYVRLNMLMNSAERSLFLASSGVWDALNGEAPWERVAALLRIAYDDSKVYIRDAPPDSLNMHRLIVVFILMSFIWDGPSFSPNLRELKPQLDRLKIAEEISRLVYTPPEPIGQRLAFETIMEHHAAACQQWGVVVEQLASDAAQFPAAAAAPHIELPEEHDELFEWLAADAHHHHHKHDETFVSRWSDFHAELYRCSSCGSASAALRKCSRCGKARYCDQACQKKDWADGHKKLCQSSEI</sequence>
<dbReference type="InParanoid" id="J0WU15"/>
<dbReference type="PROSITE" id="PS50865">
    <property type="entry name" value="ZF_MYND_2"/>
    <property type="match status" value="1"/>
</dbReference>
<dbReference type="SUPFAM" id="SSF144232">
    <property type="entry name" value="HIT/MYND zinc finger-like"/>
    <property type="match status" value="1"/>
</dbReference>
<accession>J0WU15</accession>
<dbReference type="EMBL" id="JH687847">
    <property type="protein sequence ID" value="EJD37100.1"/>
    <property type="molecule type" value="Genomic_DNA"/>
</dbReference>
<evidence type="ECO:0000256" key="3">
    <source>
        <dbReference type="ARBA" id="ARBA00022833"/>
    </source>
</evidence>
<proteinExistence type="predicted"/>
<feature type="domain" description="MYND-type" evidence="6">
    <location>
        <begin position="676"/>
        <end position="715"/>
    </location>
</feature>
<dbReference type="eggNOG" id="ENOG502SKH3">
    <property type="taxonomic scope" value="Eukaryota"/>
</dbReference>
<evidence type="ECO:0000256" key="1">
    <source>
        <dbReference type="ARBA" id="ARBA00022723"/>
    </source>
</evidence>
<keyword evidence="3" id="KW-0862">Zinc</keyword>
<evidence type="ECO:0000256" key="4">
    <source>
        <dbReference type="PROSITE-ProRule" id="PRU00134"/>
    </source>
</evidence>
<evidence type="ECO:0000259" key="6">
    <source>
        <dbReference type="PROSITE" id="PS50865"/>
    </source>
</evidence>
<gene>
    <name evidence="7" type="ORF">AURDEDRAFT_154451</name>
</gene>
<evidence type="ECO:0000313" key="7">
    <source>
        <dbReference type="EMBL" id="EJD37100.1"/>
    </source>
</evidence>
<reference evidence="8" key="1">
    <citation type="journal article" date="2012" name="Science">
        <title>The Paleozoic origin of enzymatic lignin decomposition reconstructed from 31 fungal genomes.</title>
        <authorList>
            <person name="Floudas D."/>
            <person name="Binder M."/>
            <person name="Riley R."/>
            <person name="Barry K."/>
            <person name="Blanchette R.A."/>
            <person name="Henrissat B."/>
            <person name="Martinez A.T."/>
            <person name="Otillar R."/>
            <person name="Spatafora J.W."/>
            <person name="Yadav J.S."/>
            <person name="Aerts A."/>
            <person name="Benoit I."/>
            <person name="Boyd A."/>
            <person name="Carlson A."/>
            <person name="Copeland A."/>
            <person name="Coutinho P.M."/>
            <person name="de Vries R.P."/>
            <person name="Ferreira P."/>
            <person name="Findley K."/>
            <person name="Foster B."/>
            <person name="Gaskell J."/>
            <person name="Glotzer D."/>
            <person name="Gorecki P."/>
            <person name="Heitman J."/>
            <person name="Hesse C."/>
            <person name="Hori C."/>
            <person name="Igarashi K."/>
            <person name="Jurgens J.A."/>
            <person name="Kallen N."/>
            <person name="Kersten P."/>
            <person name="Kohler A."/>
            <person name="Kuees U."/>
            <person name="Kumar T.K.A."/>
            <person name="Kuo A."/>
            <person name="LaButti K."/>
            <person name="Larrondo L.F."/>
            <person name="Lindquist E."/>
            <person name="Ling A."/>
            <person name="Lombard V."/>
            <person name="Lucas S."/>
            <person name="Lundell T."/>
            <person name="Martin R."/>
            <person name="McLaughlin D.J."/>
            <person name="Morgenstern I."/>
            <person name="Morin E."/>
            <person name="Murat C."/>
            <person name="Nagy L.G."/>
            <person name="Nolan M."/>
            <person name="Ohm R.A."/>
            <person name="Patyshakuliyeva A."/>
            <person name="Rokas A."/>
            <person name="Ruiz-Duenas F.J."/>
            <person name="Sabat G."/>
            <person name="Salamov A."/>
            <person name="Samejima M."/>
            <person name="Schmutz J."/>
            <person name="Slot J.C."/>
            <person name="St John F."/>
            <person name="Stenlid J."/>
            <person name="Sun H."/>
            <person name="Sun S."/>
            <person name="Syed K."/>
            <person name="Tsang A."/>
            <person name="Wiebenga A."/>
            <person name="Young D."/>
            <person name="Pisabarro A."/>
            <person name="Eastwood D.C."/>
            <person name="Martin F."/>
            <person name="Cullen D."/>
            <person name="Grigoriev I.V."/>
            <person name="Hibbett D.S."/>
        </authorList>
    </citation>
    <scope>NUCLEOTIDE SEQUENCE [LARGE SCALE GENOMIC DNA]</scope>
    <source>
        <strain evidence="8">TFB10046</strain>
    </source>
</reference>
<dbReference type="PROSITE" id="PS01360">
    <property type="entry name" value="ZF_MYND_1"/>
    <property type="match status" value="1"/>
</dbReference>
<dbReference type="InterPro" id="IPR002893">
    <property type="entry name" value="Znf_MYND"/>
</dbReference>
<organism evidence="7 8">
    <name type="scientific">Auricularia subglabra (strain TFB-10046 / SS5)</name>
    <name type="common">White-rot fungus</name>
    <name type="synonym">Auricularia delicata (strain TFB10046)</name>
    <dbReference type="NCBI Taxonomy" id="717982"/>
    <lineage>
        <taxon>Eukaryota</taxon>
        <taxon>Fungi</taxon>
        <taxon>Dikarya</taxon>
        <taxon>Basidiomycota</taxon>
        <taxon>Agaricomycotina</taxon>
        <taxon>Agaricomycetes</taxon>
        <taxon>Auriculariales</taxon>
        <taxon>Auriculariaceae</taxon>
        <taxon>Auricularia</taxon>
    </lineage>
</organism>
<dbReference type="InterPro" id="IPR011989">
    <property type="entry name" value="ARM-like"/>
</dbReference>
<dbReference type="Proteomes" id="UP000006514">
    <property type="component" value="Unassembled WGS sequence"/>
</dbReference>
<dbReference type="GO" id="GO:0008270">
    <property type="term" value="F:zinc ion binding"/>
    <property type="evidence" value="ECO:0007669"/>
    <property type="project" value="UniProtKB-KW"/>
</dbReference>
<dbReference type="OrthoDB" id="341421at2759"/>
<name>J0WU15_AURST</name>
<evidence type="ECO:0000256" key="2">
    <source>
        <dbReference type="ARBA" id="ARBA00022771"/>
    </source>
</evidence>
<evidence type="ECO:0000313" key="8">
    <source>
        <dbReference type="Proteomes" id="UP000006514"/>
    </source>
</evidence>
<dbReference type="OMA" id="GLPFTMW"/>
<dbReference type="InterPro" id="IPR016024">
    <property type="entry name" value="ARM-type_fold"/>
</dbReference>
<keyword evidence="1" id="KW-0479">Metal-binding</keyword>
<evidence type="ECO:0000256" key="5">
    <source>
        <dbReference type="SAM" id="MobiDB-lite"/>
    </source>
</evidence>
<feature type="region of interest" description="Disordered" evidence="5">
    <location>
        <begin position="1"/>
        <end position="25"/>
    </location>
</feature>
<dbReference type="AlphaFoldDB" id="J0WU15"/>
<protein>
    <recommendedName>
        <fullName evidence="6">MYND-type domain-containing protein</fullName>
    </recommendedName>
</protein>
<dbReference type="Gene3D" id="6.10.140.2220">
    <property type="match status" value="1"/>
</dbReference>
<dbReference type="Gene3D" id="1.25.10.10">
    <property type="entry name" value="Leucine-rich Repeat Variant"/>
    <property type="match status" value="1"/>
</dbReference>
<dbReference type="Pfam" id="PF01753">
    <property type="entry name" value="zf-MYND"/>
    <property type="match status" value="1"/>
</dbReference>